<reference evidence="2" key="1">
    <citation type="submission" date="2021-06" db="EMBL/GenBank/DDBJ databases">
        <title>Identification of Pseudomonas cichorii causing bacterial leaf black spot of flue-cured tobacco, a new disease in China.</title>
        <authorList>
            <person name="Lu C.-H."/>
        </authorList>
    </citation>
    <scope>NUCLEOTIDE SEQUENCE [LARGE SCALE GENOMIC DNA]</scope>
    <source>
        <strain evidence="2">LJ2</strain>
    </source>
</reference>
<organism evidence="1 2">
    <name type="scientific">Pseudomonas lijiangensis</name>
    <dbReference type="NCBI Taxonomy" id="2995658"/>
    <lineage>
        <taxon>Bacteria</taxon>
        <taxon>Pseudomonadati</taxon>
        <taxon>Pseudomonadota</taxon>
        <taxon>Gammaproteobacteria</taxon>
        <taxon>Pseudomonadales</taxon>
        <taxon>Pseudomonadaceae</taxon>
        <taxon>Pseudomonas</taxon>
    </lineage>
</organism>
<dbReference type="EMBL" id="CP076668">
    <property type="protein sequence ID" value="QWU84877.1"/>
    <property type="molecule type" value="Genomic_DNA"/>
</dbReference>
<accession>A0ABX8HWH8</accession>
<keyword evidence="2" id="KW-1185">Reference proteome</keyword>
<name>A0ABX8HWH8_9PSED</name>
<dbReference type="RefSeq" id="WP_216705425.1">
    <property type="nucleotide sequence ID" value="NZ_CP076668.1"/>
</dbReference>
<dbReference type="Proteomes" id="UP000683401">
    <property type="component" value="Chromosome"/>
</dbReference>
<proteinExistence type="predicted"/>
<sequence length="73" mass="8074">MAVKGALKSPLLADASTALGDALPKNSARKPDQIVRFWRDSDGFMLIFRFVRLLSEQVLIKWVTAISANLSNN</sequence>
<protein>
    <submittedName>
        <fullName evidence="1">Uncharacterized protein</fullName>
    </submittedName>
</protein>
<gene>
    <name evidence="1" type="ORF">KQP88_09000</name>
</gene>
<evidence type="ECO:0000313" key="1">
    <source>
        <dbReference type="EMBL" id="QWU84877.1"/>
    </source>
</evidence>
<evidence type="ECO:0000313" key="2">
    <source>
        <dbReference type="Proteomes" id="UP000683401"/>
    </source>
</evidence>